<keyword evidence="3" id="KW-1185">Reference proteome</keyword>
<dbReference type="CDD" id="cd11577">
    <property type="entry name" value="GH71"/>
    <property type="match status" value="1"/>
</dbReference>
<proteinExistence type="predicted"/>
<organism evidence="2 3">
    <name type="scientific">Lepidopterella palustris CBS 459.81</name>
    <dbReference type="NCBI Taxonomy" id="1314670"/>
    <lineage>
        <taxon>Eukaryota</taxon>
        <taxon>Fungi</taxon>
        <taxon>Dikarya</taxon>
        <taxon>Ascomycota</taxon>
        <taxon>Pezizomycotina</taxon>
        <taxon>Dothideomycetes</taxon>
        <taxon>Pleosporomycetidae</taxon>
        <taxon>Mytilinidiales</taxon>
        <taxon>Argynnaceae</taxon>
        <taxon>Lepidopterella</taxon>
    </lineage>
</organism>
<feature type="signal peptide" evidence="1">
    <location>
        <begin position="1"/>
        <end position="21"/>
    </location>
</feature>
<dbReference type="Pfam" id="PF03659">
    <property type="entry name" value="Glyco_hydro_71"/>
    <property type="match status" value="1"/>
</dbReference>
<dbReference type="InterPro" id="IPR005197">
    <property type="entry name" value="Glyco_hydro_71"/>
</dbReference>
<evidence type="ECO:0000313" key="2">
    <source>
        <dbReference type="EMBL" id="OCK79723.1"/>
    </source>
</evidence>
<gene>
    <name evidence="2" type="ORF">K432DRAFT_393669</name>
</gene>
<name>A0A8E2E9Z7_9PEZI</name>
<evidence type="ECO:0000256" key="1">
    <source>
        <dbReference type="SAM" id="SignalP"/>
    </source>
</evidence>
<feature type="chain" id="PRO_5034517478" evidence="1">
    <location>
        <begin position="22"/>
        <end position="622"/>
    </location>
</feature>
<dbReference type="GO" id="GO:0051118">
    <property type="term" value="F:glucan endo-1,3-alpha-glucosidase activity"/>
    <property type="evidence" value="ECO:0007669"/>
    <property type="project" value="InterPro"/>
</dbReference>
<dbReference type="Proteomes" id="UP000250266">
    <property type="component" value="Unassembled WGS sequence"/>
</dbReference>
<dbReference type="Gene3D" id="3.20.20.80">
    <property type="entry name" value="Glycosidases"/>
    <property type="match status" value="1"/>
</dbReference>
<accession>A0A8E2E9Z7</accession>
<reference evidence="2 3" key="1">
    <citation type="journal article" date="2016" name="Nat. Commun.">
        <title>Ectomycorrhizal ecology is imprinted in the genome of the dominant symbiotic fungus Cenococcum geophilum.</title>
        <authorList>
            <consortium name="DOE Joint Genome Institute"/>
            <person name="Peter M."/>
            <person name="Kohler A."/>
            <person name="Ohm R.A."/>
            <person name="Kuo A."/>
            <person name="Krutzmann J."/>
            <person name="Morin E."/>
            <person name="Arend M."/>
            <person name="Barry K.W."/>
            <person name="Binder M."/>
            <person name="Choi C."/>
            <person name="Clum A."/>
            <person name="Copeland A."/>
            <person name="Grisel N."/>
            <person name="Haridas S."/>
            <person name="Kipfer T."/>
            <person name="LaButti K."/>
            <person name="Lindquist E."/>
            <person name="Lipzen A."/>
            <person name="Maire R."/>
            <person name="Meier B."/>
            <person name="Mihaltcheva S."/>
            <person name="Molinier V."/>
            <person name="Murat C."/>
            <person name="Poggeler S."/>
            <person name="Quandt C.A."/>
            <person name="Sperisen C."/>
            <person name="Tritt A."/>
            <person name="Tisserant E."/>
            <person name="Crous P.W."/>
            <person name="Henrissat B."/>
            <person name="Nehls U."/>
            <person name="Egli S."/>
            <person name="Spatafora J.W."/>
            <person name="Grigoriev I.V."/>
            <person name="Martin F.M."/>
        </authorList>
    </citation>
    <scope>NUCLEOTIDE SEQUENCE [LARGE SCALE GENOMIC DNA]</scope>
    <source>
        <strain evidence="2 3">CBS 459.81</strain>
    </source>
</reference>
<dbReference type="EMBL" id="KV744991">
    <property type="protein sequence ID" value="OCK79723.1"/>
    <property type="molecule type" value="Genomic_DNA"/>
</dbReference>
<protein>
    <submittedName>
        <fullName evidence="2">Glycoside hydrolase family 71 protein</fullName>
    </submittedName>
</protein>
<sequence>MNFITSSWALVWLFCASLTVAAPAFDRALLQRSSYGSDRLVFCHFMVGIVADRTSAADYDADMKRAKSYGIDAFALNIGTDSYTDTQLGYAYESANNNGMKVFISFDFNWFSPGSDASTVGAKIAKFASNPAQLMVDGKAFVSSFAGDALDVATMRSAAGVGVFFAPNYHPQLGTSANDIDAALNWMGWDNDGNNKAPSAGNNVTVQAGDAIYTKWLGSKPYIAPVSPWFSTHYGPEVSYSKNWVFPGDLLWYRRWNDILTLGPRFLEIITWNDYGESHYIGPLSSKHGDDGNSKWTNDMPHDGWLDMAKPFIAAYKAGASSPNSYITSDQLVYWYRPTLKTLDCDATDTTMVSANNPSGNYFEGRPNGADSMEDSVFVVALLTSAGKITVTSGSNSQSFDAPAGASAYEVPMAVGSQKFTLTRNGATVFSDTSLRDVSDVCPCGIYNFNAYVGTVPASLSDPMGAEGLASLTVGLHVSTCSAVPSLGTASNYGSTLAAPATSTTASSTAASSATANYATSTPALYAASTAAMTKVGRPTAYSKSAVGGYAPMATQVSFVTSVTYATPTLAGAGTDGCTKTITASSQIFPTNCLQSGELWRGPAGDATPDCCDPVKLCCREM</sequence>
<keyword evidence="2" id="KW-0378">Hydrolase</keyword>
<keyword evidence="1" id="KW-0732">Signal</keyword>
<evidence type="ECO:0000313" key="3">
    <source>
        <dbReference type="Proteomes" id="UP000250266"/>
    </source>
</evidence>
<dbReference type="OrthoDB" id="3257981at2759"/>
<dbReference type="AlphaFoldDB" id="A0A8E2E9Z7"/>